<gene>
    <name evidence="3" type="ORF">NZK81_18490</name>
</gene>
<feature type="domain" description="Guanylate cyclase" evidence="2">
    <location>
        <begin position="484"/>
        <end position="620"/>
    </location>
</feature>
<evidence type="ECO:0000259" key="2">
    <source>
        <dbReference type="PROSITE" id="PS50125"/>
    </source>
</evidence>
<dbReference type="PANTHER" id="PTHR43081">
    <property type="entry name" value="ADENYLATE CYCLASE, TERMINAL-DIFFERENTIATION SPECIFIC-RELATED"/>
    <property type="match status" value="1"/>
</dbReference>
<dbReference type="Proteomes" id="UP001165583">
    <property type="component" value="Unassembled WGS sequence"/>
</dbReference>
<keyword evidence="4" id="KW-1185">Reference proteome</keyword>
<dbReference type="SMART" id="SM00044">
    <property type="entry name" value="CYCc"/>
    <property type="match status" value="1"/>
</dbReference>
<protein>
    <submittedName>
        <fullName evidence="3">Adenylate/guanylate cyclase domain-containing protein</fullName>
    </submittedName>
</protein>
<dbReference type="InterPro" id="IPR050697">
    <property type="entry name" value="Adenylyl/Guanylyl_Cyclase_3/4"/>
</dbReference>
<keyword evidence="1" id="KW-1133">Transmembrane helix</keyword>
<reference evidence="3" key="1">
    <citation type="submission" date="2022-09" db="EMBL/GenBank/DDBJ databases">
        <title>Novosphingobium sp. Nov., a polycyclic aromatic hydrocarbon-degrading bacterium isolated form mangrove sediments in HongKong.</title>
        <authorList>
            <person name="Hu Z."/>
        </authorList>
    </citation>
    <scope>NUCLEOTIDE SEQUENCE</scope>
    <source>
        <strain evidence="3">HK4-1</strain>
    </source>
</reference>
<evidence type="ECO:0000313" key="4">
    <source>
        <dbReference type="Proteomes" id="UP001165583"/>
    </source>
</evidence>
<dbReference type="Gene3D" id="3.30.70.1230">
    <property type="entry name" value="Nucleotide cyclase"/>
    <property type="match status" value="1"/>
</dbReference>
<dbReference type="SMART" id="SM01080">
    <property type="entry name" value="CHASE2"/>
    <property type="match status" value="1"/>
</dbReference>
<dbReference type="InterPro" id="IPR007890">
    <property type="entry name" value="CHASE2"/>
</dbReference>
<feature type="transmembrane region" description="Helical" evidence="1">
    <location>
        <begin position="424"/>
        <end position="442"/>
    </location>
</feature>
<proteinExistence type="predicted"/>
<evidence type="ECO:0000313" key="3">
    <source>
        <dbReference type="EMBL" id="MCT2401546.1"/>
    </source>
</evidence>
<dbReference type="PANTHER" id="PTHR43081:SF1">
    <property type="entry name" value="ADENYLATE CYCLASE, TERMINAL-DIFFERENTIATION SPECIFIC"/>
    <property type="match status" value="1"/>
</dbReference>
<dbReference type="SUPFAM" id="SSF55073">
    <property type="entry name" value="Nucleotide cyclase"/>
    <property type="match status" value="1"/>
</dbReference>
<comment type="caution">
    <text evidence="3">The sequence shown here is derived from an EMBL/GenBank/DDBJ whole genome shotgun (WGS) entry which is preliminary data.</text>
</comment>
<organism evidence="3 4">
    <name type="scientific">Novosphingobium mangrovi</name>
    <name type="common">ex Huang et al. 2023</name>
    <dbReference type="NCBI Taxonomy" id="2976432"/>
    <lineage>
        <taxon>Bacteria</taxon>
        <taxon>Pseudomonadati</taxon>
        <taxon>Pseudomonadota</taxon>
        <taxon>Alphaproteobacteria</taxon>
        <taxon>Sphingomonadales</taxon>
        <taxon>Sphingomonadaceae</taxon>
        <taxon>Novosphingobium</taxon>
    </lineage>
</organism>
<accession>A0ABT2I9R4</accession>
<feature type="transmembrane region" description="Helical" evidence="1">
    <location>
        <begin position="366"/>
        <end position="387"/>
    </location>
</feature>
<sequence>MRREWTQWWRKSLLTVLPGAAVIFATAFLQTFPVPVVTPVVERVGLTVFDSYQRISPRPYEDAPVRVVDIDDETIRRYGQWPWPRTDLARLTMALGEAGAAAIAYDIVFSEKDRTSPRELARRFEATDPAAARVLDGLPDNDEQFAKVAAYYPTVMGFFLTSRETGTKVEPKAGMVVLGTPPASVPDFDSAITPVPVLMNAAPGAASLSIVPDQDSIIRKAPLIQRQGDMMLPTLSVEAIRLAFQTDSVIINTTDGSREGSAPGDVVSLKVGDIEVPTTADGQLWMHYTRDVPERVVPAWKVLSGALDADAMEQAFGGRIVFVGTSAIGLRDLRSTPLKESEMGVMIHAEATEQMILGKFLRRPDWAVGLERTLLLICSLGLVVLLPRLGAARGAALGLVAIAGMAAGSWYAFTTWGYLLDPTWPVIAMVLSYLVVTILIFYREEQQRSYIHRAFDRYLAPELVKRIAADPTQLNLGGEERDMTVLFCDVRSFSSISEGLSPDEIIRFLITFLTPMTDLMIERKATIDKYIGDAILAFWNAPLDDPEHEANAARSALAMVDKLVQLNAEMPQRDDVVWPGEVKIGIGLNAGPCCVGNMGSERRLSYSLIGDTVNLASRIEGLTKYYGVQIAIGSSLARTLQGFAMVELDLVRVVGRETPEAVFVLLGDEALGADATFRAFAAEHAAMLAAYRARDWAGAEAMRAGLAERAGDWGLGKLYDLYRERIVLYRQNDPGEDWDGVYRAENK</sequence>
<dbReference type="InterPro" id="IPR029787">
    <property type="entry name" value="Nucleotide_cyclase"/>
</dbReference>
<keyword evidence="1" id="KW-0812">Transmembrane</keyword>
<dbReference type="Pfam" id="PF00211">
    <property type="entry name" value="Guanylate_cyc"/>
    <property type="match status" value="1"/>
</dbReference>
<evidence type="ECO:0000256" key="1">
    <source>
        <dbReference type="SAM" id="Phobius"/>
    </source>
</evidence>
<keyword evidence="1" id="KW-0472">Membrane</keyword>
<feature type="transmembrane region" description="Helical" evidence="1">
    <location>
        <begin position="394"/>
        <end position="412"/>
    </location>
</feature>
<dbReference type="PROSITE" id="PS50125">
    <property type="entry name" value="GUANYLATE_CYCLASE_2"/>
    <property type="match status" value="1"/>
</dbReference>
<name>A0ABT2I9R4_9SPHN</name>
<dbReference type="RefSeq" id="WP_260047570.1">
    <property type="nucleotide sequence ID" value="NZ_JANZXA010000015.1"/>
</dbReference>
<dbReference type="EMBL" id="JANZXA010000015">
    <property type="protein sequence ID" value="MCT2401546.1"/>
    <property type="molecule type" value="Genomic_DNA"/>
</dbReference>
<dbReference type="InterPro" id="IPR001054">
    <property type="entry name" value="A/G_cyclase"/>
</dbReference>
<dbReference type="CDD" id="cd07302">
    <property type="entry name" value="CHD"/>
    <property type="match status" value="1"/>
</dbReference>
<dbReference type="Pfam" id="PF05226">
    <property type="entry name" value="CHASE2"/>
    <property type="match status" value="1"/>
</dbReference>